<accession>A0A2S0WQH2</accession>
<feature type="compositionally biased region" description="Acidic residues" evidence="1">
    <location>
        <begin position="127"/>
        <end position="141"/>
    </location>
</feature>
<sequence length="224" mass="21897">MNTARKIAASGTIGLGLAMVSFALPGIANAADSDIAAVEAAGEVPAQAQASGLPIPSAALDDDDDETTPTPTPSPTLPTMTIPTPSPTTPTPTPGDPTAAPTTPSPTSPTRPPTPGDGVDPGTPGTVEEDDDSTPGDDTGESDPGSGDSGSQSGDLGSNIDPVLGTGVAPQGLQRDATPPTDSPQAKLPAAGSPGQLPVLVLGLGLIVVGGVLVKRPYAARHRV</sequence>
<dbReference type="AlphaFoldDB" id="A0A2S0WQH2"/>
<evidence type="ECO:0000256" key="2">
    <source>
        <dbReference type="SAM" id="Phobius"/>
    </source>
</evidence>
<keyword evidence="5" id="KW-1185">Reference proteome</keyword>
<keyword evidence="2" id="KW-0812">Transmembrane</keyword>
<evidence type="ECO:0000256" key="1">
    <source>
        <dbReference type="SAM" id="MobiDB-lite"/>
    </source>
</evidence>
<gene>
    <name evidence="4" type="ORF">C3E78_16120</name>
</gene>
<evidence type="ECO:0008006" key="6">
    <source>
        <dbReference type="Google" id="ProtNLM"/>
    </source>
</evidence>
<feature type="compositionally biased region" description="Pro residues" evidence="1">
    <location>
        <begin position="103"/>
        <end position="115"/>
    </location>
</feature>
<proteinExistence type="predicted"/>
<feature type="region of interest" description="Disordered" evidence="1">
    <location>
        <begin position="43"/>
        <end position="195"/>
    </location>
</feature>
<evidence type="ECO:0000313" key="4">
    <source>
        <dbReference type="EMBL" id="AWB93613.1"/>
    </source>
</evidence>
<feature type="compositionally biased region" description="Pro residues" evidence="1">
    <location>
        <begin position="84"/>
        <end position="95"/>
    </location>
</feature>
<dbReference type="EMBL" id="CP026952">
    <property type="protein sequence ID" value="AWB93613.1"/>
    <property type="molecule type" value="Genomic_DNA"/>
</dbReference>
<dbReference type="RefSeq" id="WP_108580144.1">
    <property type="nucleotide sequence ID" value="NZ_CP026952.1"/>
</dbReference>
<feature type="compositionally biased region" description="Low complexity" evidence="1">
    <location>
        <begin position="116"/>
        <end position="126"/>
    </location>
</feature>
<dbReference type="KEGG" id="aez:C3E78_16120"/>
<feature type="signal peptide" evidence="3">
    <location>
        <begin position="1"/>
        <end position="30"/>
    </location>
</feature>
<evidence type="ECO:0000313" key="5">
    <source>
        <dbReference type="Proteomes" id="UP000244384"/>
    </source>
</evidence>
<organism evidence="4 5">
    <name type="scientific">Aeromicrobium chenweiae</name>
    <dbReference type="NCBI Taxonomy" id="2079793"/>
    <lineage>
        <taxon>Bacteria</taxon>
        <taxon>Bacillati</taxon>
        <taxon>Actinomycetota</taxon>
        <taxon>Actinomycetes</taxon>
        <taxon>Propionibacteriales</taxon>
        <taxon>Nocardioidaceae</taxon>
        <taxon>Aeromicrobium</taxon>
    </lineage>
</organism>
<name>A0A2S0WQH2_9ACTN</name>
<dbReference type="Proteomes" id="UP000244384">
    <property type="component" value="Chromosome"/>
</dbReference>
<keyword evidence="2" id="KW-0472">Membrane</keyword>
<dbReference type="PRINTS" id="PR01217">
    <property type="entry name" value="PRICHEXTENSN"/>
</dbReference>
<protein>
    <recommendedName>
        <fullName evidence="6">LPXTG cell wall anchor domain-containing protein</fullName>
    </recommendedName>
</protein>
<feature type="compositionally biased region" description="Low complexity" evidence="1">
    <location>
        <begin position="142"/>
        <end position="158"/>
    </location>
</feature>
<feature type="transmembrane region" description="Helical" evidence="2">
    <location>
        <begin position="197"/>
        <end position="214"/>
    </location>
</feature>
<feature type="chain" id="PRO_5015733427" description="LPXTG cell wall anchor domain-containing protein" evidence="3">
    <location>
        <begin position="31"/>
        <end position="224"/>
    </location>
</feature>
<reference evidence="5" key="1">
    <citation type="submission" date="2018-01" db="EMBL/GenBank/DDBJ databases">
        <authorList>
            <person name="Li J."/>
        </authorList>
    </citation>
    <scope>NUCLEOTIDE SEQUENCE [LARGE SCALE GENOMIC DNA]</scope>
    <source>
        <strain evidence="5">592</strain>
    </source>
</reference>
<keyword evidence="3" id="KW-0732">Signal</keyword>
<keyword evidence="2" id="KW-1133">Transmembrane helix</keyword>
<evidence type="ECO:0000256" key="3">
    <source>
        <dbReference type="SAM" id="SignalP"/>
    </source>
</evidence>